<evidence type="ECO:0000256" key="7">
    <source>
        <dbReference type="ARBA" id="ARBA00022737"/>
    </source>
</evidence>
<dbReference type="PANTHER" id="PTHR48063">
    <property type="entry name" value="LRR RECEPTOR-LIKE KINASE"/>
    <property type="match status" value="1"/>
</dbReference>
<dbReference type="SMART" id="SM00369">
    <property type="entry name" value="LRR_TYP"/>
    <property type="match status" value="14"/>
</dbReference>
<keyword evidence="9 12" id="KW-0472">Membrane</keyword>
<evidence type="ECO:0000256" key="5">
    <source>
        <dbReference type="ARBA" id="ARBA00022692"/>
    </source>
</evidence>
<dbReference type="InterPro" id="IPR032675">
    <property type="entry name" value="LRR_dom_sf"/>
</dbReference>
<evidence type="ECO:0000256" key="13">
    <source>
        <dbReference type="SAM" id="SignalP"/>
    </source>
</evidence>
<keyword evidence="11" id="KW-0325">Glycoprotein</keyword>
<feature type="transmembrane region" description="Helical" evidence="12">
    <location>
        <begin position="1033"/>
        <end position="1056"/>
    </location>
</feature>
<feature type="domain" description="Disease resistance R13L4/SHOC-2-like LRR" evidence="15">
    <location>
        <begin position="89"/>
        <end position="300"/>
    </location>
</feature>
<dbReference type="Pfam" id="PF08263">
    <property type="entry name" value="LRRNT_2"/>
    <property type="match status" value="1"/>
</dbReference>
<keyword evidence="16" id="KW-0723">Serine/threonine-protein kinase</keyword>
<comment type="caution">
    <text evidence="16">The sequence shown here is derived from an EMBL/GenBank/DDBJ whole genome shotgun (WGS) entry which is preliminary data.</text>
</comment>
<comment type="subcellular location">
    <subcellularLocation>
        <location evidence="1">Cell membrane</location>
        <topology evidence="1">Single-pass type I membrane protein</topology>
    </subcellularLocation>
</comment>
<dbReference type="GO" id="GO:0004674">
    <property type="term" value="F:protein serine/threonine kinase activity"/>
    <property type="evidence" value="ECO:0007669"/>
    <property type="project" value="UniProtKB-KW"/>
</dbReference>
<evidence type="ECO:0000256" key="11">
    <source>
        <dbReference type="ARBA" id="ARBA00023180"/>
    </source>
</evidence>
<dbReference type="InterPro" id="IPR003591">
    <property type="entry name" value="Leu-rich_rpt_typical-subtyp"/>
</dbReference>
<evidence type="ECO:0000259" key="15">
    <source>
        <dbReference type="Pfam" id="PF23598"/>
    </source>
</evidence>
<evidence type="ECO:0000256" key="12">
    <source>
        <dbReference type="SAM" id="Phobius"/>
    </source>
</evidence>
<feature type="signal peptide" evidence="13">
    <location>
        <begin position="1"/>
        <end position="27"/>
    </location>
</feature>
<dbReference type="EMBL" id="PDCK01000043">
    <property type="protein sequence ID" value="PRQ34487.1"/>
    <property type="molecule type" value="Genomic_DNA"/>
</dbReference>
<evidence type="ECO:0000256" key="6">
    <source>
        <dbReference type="ARBA" id="ARBA00022729"/>
    </source>
</evidence>
<name>A0A2P6QJZ2_ROSCH</name>
<organism evidence="16 17">
    <name type="scientific">Rosa chinensis</name>
    <name type="common">China rose</name>
    <dbReference type="NCBI Taxonomy" id="74649"/>
    <lineage>
        <taxon>Eukaryota</taxon>
        <taxon>Viridiplantae</taxon>
        <taxon>Streptophyta</taxon>
        <taxon>Embryophyta</taxon>
        <taxon>Tracheophyta</taxon>
        <taxon>Spermatophyta</taxon>
        <taxon>Magnoliopsida</taxon>
        <taxon>eudicotyledons</taxon>
        <taxon>Gunneridae</taxon>
        <taxon>Pentapetalae</taxon>
        <taxon>rosids</taxon>
        <taxon>fabids</taxon>
        <taxon>Rosales</taxon>
        <taxon>Rosaceae</taxon>
        <taxon>Rosoideae</taxon>
        <taxon>Rosoideae incertae sedis</taxon>
        <taxon>Rosa</taxon>
    </lineage>
</organism>
<dbReference type="InterPro" id="IPR013210">
    <property type="entry name" value="LRR_N_plant-typ"/>
</dbReference>
<dbReference type="EC" id="2.7.11.1" evidence="16"/>
<dbReference type="Pfam" id="PF13855">
    <property type="entry name" value="LRR_8"/>
    <property type="match status" value="3"/>
</dbReference>
<evidence type="ECO:0000256" key="8">
    <source>
        <dbReference type="ARBA" id="ARBA00022989"/>
    </source>
</evidence>
<dbReference type="PANTHER" id="PTHR48063:SF101">
    <property type="entry name" value="LRR RECEPTOR-LIKE SERINE_THREONINE-PROTEIN KINASE FLS2"/>
    <property type="match status" value="1"/>
</dbReference>
<sequence>MDKMCLKLFYPLVVLLLHMSHLGFVSGLRRGATNIRCIEKERQALLAVKQGLVGNHSLSSWGSNASTDCCKWEGVNCSNQTGHVTQLDLSYIGQVLPLPGKISPELFELQHLEYLNLSFNDFGHNQIPKSIGSLSNLKFLDLYDSNFGGEVPYQLGNLTQLQFLDLGGLNYFTNPKNLNWLPHLSSLTSLNLDSMNLSNVLDWPKVVDKLPKLQSLELWYCDLPIPILSSLSHINTSKSLSSVDLSANHLTFSIFHWLSTYNTSLVSVDLSENNLSGSIPDVFGNLTSLLHLSLAANSIEGQLPKAIGQLCSLQSLDLSHNNLSGSIPDVFGNLSSLLDLYLGFNSIEGQLPKTIGRLCSLQSLDLSHNNLSGSIPDVFGNLSSLLHLRLDVNSIEGQLPKTVGRLCSLQSLDVSHNNLSGSIPDVFGNLSSLLDLFLGFNSIEGQLPKTVGRLCSLQLLDLSHNNLSGSIPDVFGNLSSLLDLYLGFNSIEGQLPKTIGRLCSLQSFDLSRNNHSGEFSEFINQVLFGCAGNSLTSLYLSGNQLTGRIPERIGSLSNLEDLNVSMNSLTGVITEAHFSNLSKLQKLDLSSNSLTLNIRSDWLPPFQLVRISLMSCKMGPYFPKWLRTSLRSFNELDLSDAGISDIIPSWFQDNSMKVSQSLVLNLSSNQLKGPIHSLPSGLVYVDLSSNKLSGRISFLCTSKDRNLKFLDLSNNSFSGELPNCWKHLENLIILDLSNNAFSGKFPISIGSLASLETLKLSKNNFAGELPSSLKNCTNLQFFDIGENRITGMIPEGMGISFSKLAILILRSNQFSGSLPLELCHLKDIQLLDLSRNCFSGTIPQCLNNLTTLAQKGSSSLSIMHSVFATISYVHYEDDASLIWKGRMYVYKSTLGLVKSIDFSSNRLDGEIPRQITDLIGLVSLNLSRNYLTGQLPPQIGKLQSLDFLDLSRNHIYGRIPTSLSQIYGLGVLDLSNNNLSGKIPIGTQLQSFDPSTYAENPQLCGLPLQKTCPTGETWSKQVPKEEKDELISFGFYVSMGLGFVVGFWGVCGSLIFNRSWRYTYFGFLNVLRDWLYVRAMLIRRQRML</sequence>
<dbReference type="Pfam" id="PF00560">
    <property type="entry name" value="LRR_1"/>
    <property type="match status" value="5"/>
</dbReference>
<dbReference type="PROSITE" id="PS51450">
    <property type="entry name" value="LRR"/>
    <property type="match status" value="4"/>
</dbReference>
<evidence type="ECO:0000259" key="14">
    <source>
        <dbReference type="Pfam" id="PF08263"/>
    </source>
</evidence>
<keyword evidence="6 13" id="KW-0732">Signal</keyword>
<dbReference type="SUPFAM" id="SSF52047">
    <property type="entry name" value="RNI-like"/>
    <property type="match status" value="1"/>
</dbReference>
<reference evidence="16 17" key="1">
    <citation type="journal article" date="2018" name="Nat. Genet.">
        <title>The Rosa genome provides new insights in the design of modern roses.</title>
        <authorList>
            <person name="Bendahmane M."/>
        </authorList>
    </citation>
    <scope>NUCLEOTIDE SEQUENCE [LARGE SCALE GENOMIC DNA]</scope>
    <source>
        <strain evidence="17">cv. Old Blush</strain>
    </source>
</reference>
<evidence type="ECO:0000256" key="1">
    <source>
        <dbReference type="ARBA" id="ARBA00004251"/>
    </source>
</evidence>
<dbReference type="AlphaFoldDB" id="A0A2P6QJZ2"/>
<dbReference type="Gene3D" id="3.80.10.10">
    <property type="entry name" value="Ribonuclease Inhibitor"/>
    <property type="match status" value="6"/>
</dbReference>
<dbReference type="Proteomes" id="UP000238479">
    <property type="component" value="Chromosome 5"/>
</dbReference>
<feature type="domain" description="Disease resistance R13L4/SHOC-2-like LRR" evidence="15">
    <location>
        <begin position="341"/>
        <end position="436"/>
    </location>
</feature>
<dbReference type="FunFam" id="3.80.10.10:FF:000111">
    <property type="entry name" value="LRR receptor-like serine/threonine-protein kinase ERECTA"/>
    <property type="match status" value="1"/>
</dbReference>
<dbReference type="Gramene" id="PRQ34487">
    <property type="protein sequence ID" value="PRQ34487"/>
    <property type="gene ID" value="RchiOBHm_Chr5g0069481"/>
</dbReference>
<evidence type="ECO:0000256" key="2">
    <source>
        <dbReference type="ARBA" id="ARBA00009592"/>
    </source>
</evidence>
<evidence type="ECO:0000256" key="10">
    <source>
        <dbReference type="ARBA" id="ARBA00023170"/>
    </source>
</evidence>
<keyword evidence="16" id="KW-0418">Kinase</keyword>
<dbReference type="GO" id="GO:0005886">
    <property type="term" value="C:plasma membrane"/>
    <property type="evidence" value="ECO:0007669"/>
    <property type="project" value="UniProtKB-SubCell"/>
</dbReference>
<dbReference type="Pfam" id="PF23598">
    <property type="entry name" value="LRR_14"/>
    <property type="match status" value="2"/>
</dbReference>
<keyword evidence="16" id="KW-0808">Transferase</keyword>
<dbReference type="SUPFAM" id="SSF52058">
    <property type="entry name" value="L domain-like"/>
    <property type="match status" value="2"/>
</dbReference>
<evidence type="ECO:0000313" key="16">
    <source>
        <dbReference type="EMBL" id="PRQ34487.1"/>
    </source>
</evidence>
<keyword evidence="7" id="KW-0677">Repeat</keyword>
<feature type="domain" description="Leucine-rich repeat-containing N-terminal plant-type" evidence="14">
    <location>
        <begin position="40"/>
        <end position="78"/>
    </location>
</feature>
<protein>
    <submittedName>
        <fullName evidence="16">Putative non-specific serine/threonine protein kinase</fullName>
        <ecNumber evidence="16">2.7.11.1</ecNumber>
    </submittedName>
</protein>
<keyword evidence="8 12" id="KW-1133">Transmembrane helix</keyword>
<dbReference type="FunFam" id="3.80.10.10:FF:000095">
    <property type="entry name" value="LRR receptor-like serine/threonine-protein kinase GSO1"/>
    <property type="match status" value="1"/>
</dbReference>
<dbReference type="InterPro" id="IPR046956">
    <property type="entry name" value="RLP23-like"/>
</dbReference>
<keyword evidence="5 12" id="KW-0812">Transmembrane</keyword>
<keyword evidence="3" id="KW-1003">Cell membrane</keyword>
<proteinExistence type="inferred from homology"/>
<evidence type="ECO:0000256" key="4">
    <source>
        <dbReference type="ARBA" id="ARBA00022614"/>
    </source>
</evidence>
<dbReference type="InterPro" id="IPR001611">
    <property type="entry name" value="Leu-rich_rpt"/>
</dbReference>
<accession>A0A2P6QJZ2</accession>
<dbReference type="STRING" id="74649.A0A2P6QJZ2"/>
<dbReference type="FunFam" id="3.80.10.10:FF:000299">
    <property type="entry name" value="Piriformospora indica-insensitive protein 2"/>
    <property type="match status" value="2"/>
</dbReference>
<keyword evidence="17" id="KW-1185">Reference proteome</keyword>
<comment type="similarity">
    <text evidence="2">Belongs to the RLP family.</text>
</comment>
<dbReference type="OMA" id="CALRTLY"/>
<evidence type="ECO:0000313" key="17">
    <source>
        <dbReference type="Proteomes" id="UP000238479"/>
    </source>
</evidence>
<gene>
    <name evidence="16" type="ORF">RchiOBHm_Chr5g0069481</name>
</gene>
<dbReference type="InterPro" id="IPR055414">
    <property type="entry name" value="LRR_R13L4/SHOC2-like"/>
</dbReference>
<evidence type="ECO:0000256" key="9">
    <source>
        <dbReference type="ARBA" id="ARBA00023136"/>
    </source>
</evidence>
<dbReference type="PRINTS" id="PR00019">
    <property type="entry name" value="LEURICHRPT"/>
</dbReference>
<dbReference type="FunFam" id="3.80.10.10:FF:000383">
    <property type="entry name" value="Leucine-rich repeat receptor protein kinase EMS1"/>
    <property type="match status" value="1"/>
</dbReference>
<feature type="chain" id="PRO_5015116579" evidence="13">
    <location>
        <begin position="28"/>
        <end position="1088"/>
    </location>
</feature>
<keyword evidence="4" id="KW-0433">Leucine-rich repeat</keyword>
<evidence type="ECO:0000256" key="3">
    <source>
        <dbReference type="ARBA" id="ARBA00022475"/>
    </source>
</evidence>
<keyword evidence="10" id="KW-0675">Receptor</keyword>